<feature type="transmembrane region" description="Helical" evidence="1">
    <location>
        <begin position="88"/>
        <end position="115"/>
    </location>
</feature>
<reference evidence="2" key="3">
    <citation type="submission" date="2025-09" db="UniProtKB">
        <authorList>
            <consortium name="Ensembl"/>
        </authorList>
    </citation>
    <scope>IDENTIFICATION</scope>
</reference>
<accession>A0A8B9SPW1</accession>
<feature type="transmembrane region" description="Helical" evidence="1">
    <location>
        <begin position="33"/>
        <end position="52"/>
    </location>
</feature>
<evidence type="ECO:0000256" key="1">
    <source>
        <dbReference type="SAM" id="Phobius"/>
    </source>
</evidence>
<name>A0A8B9SPW1_ANAPL</name>
<feature type="transmembrane region" description="Helical" evidence="1">
    <location>
        <begin position="162"/>
        <end position="184"/>
    </location>
</feature>
<reference evidence="2" key="2">
    <citation type="submission" date="2025-08" db="UniProtKB">
        <authorList>
            <consortium name="Ensembl"/>
        </authorList>
    </citation>
    <scope>IDENTIFICATION</scope>
</reference>
<dbReference type="Proteomes" id="UP000694400">
    <property type="component" value="Chromosome 9"/>
</dbReference>
<evidence type="ECO:0000313" key="3">
    <source>
        <dbReference type="Proteomes" id="UP000694400"/>
    </source>
</evidence>
<dbReference type="Ensembl" id="ENSAPLT00020010209.1">
    <property type="protein sequence ID" value="ENSAPLP00020009483.1"/>
    <property type="gene ID" value="ENSAPLG00020006968.1"/>
</dbReference>
<protein>
    <submittedName>
        <fullName evidence="2">Uncharacterized protein</fullName>
    </submittedName>
</protein>
<feature type="transmembrane region" description="Helical" evidence="1">
    <location>
        <begin position="127"/>
        <end position="150"/>
    </location>
</feature>
<proteinExistence type="predicted"/>
<keyword evidence="1" id="KW-0812">Transmembrane</keyword>
<evidence type="ECO:0000313" key="2">
    <source>
        <dbReference type="Ensembl" id="ENSAPLP00020009483.1"/>
    </source>
</evidence>
<reference evidence="2" key="1">
    <citation type="submission" date="2019-08" db="EMBL/GenBank/DDBJ databases">
        <title>Three high-quality genomes provides insights into domestication of ducks.</title>
        <authorList>
            <person name="Hou Z.C."/>
            <person name="Zhu F."/>
            <person name="Yin Z.T."/>
            <person name="Zhang F."/>
        </authorList>
    </citation>
    <scope>NUCLEOTIDE SEQUENCE [LARGE SCALE GENOMIC DNA]</scope>
</reference>
<organism evidence="2 3">
    <name type="scientific">Anas platyrhynchos</name>
    <name type="common">Mallard</name>
    <name type="synonym">Anas boschas</name>
    <dbReference type="NCBI Taxonomy" id="8839"/>
    <lineage>
        <taxon>Eukaryota</taxon>
        <taxon>Metazoa</taxon>
        <taxon>Chordata</taxon>
        <taxon>Craniata</taxon>
        <taxon>Vertebrata</taxon>
        <taxon>Euteleostomi</taxon>
        <taxon>Archelosauria</taxon>
        <taxon>Archosauria</taxon>
        <taxon>Dinosauria</taxon>
        <taxon>Saurischia</taxon>
        <taxon>Theropoda</taxon>
        <taxon>Coelurosauria</taxon>
        <taxon>Aves</taxon>
        <taxon>Neognathae</taxon>
        <taxon>Galloanserae</taxon>
        <taxon>Anseriformes</taxon>
        <taxon>Anatidae</taxon>
        <taxon>Anatinae</taxon>
        <taxon>Anas</taxon>
    </lineage>
</organism>
<sequence length="222" mass="24412">MLPSSEPLPRSTEVAMCPLYLHSKKGKRRRGSLEAAVVQSLALGIICTTAAYPSWVVVRMGSLHSVLGIICVLNQIEPSSNCHFVGRAGLTFMSLTALCYLLALLSSCGAMLLDILGLKLSRMTAPFLHGLVVLFTAIAVVSSCGLWVLTRHNLRTAQHPQLLGHSVVFGPSFYFCLLALELFLRTFLWFLHMPRPFPGTDQEDATRLQVHGTFFPITLGMR</sequence>
<dbReference type="AlphaFoldDB" id="A0A8B9SPW1"/>
<keyword evidence="1" id="KW-0472">Membrane</keyword>
<keyword evidence="1" id="KW-1133">Transmembrane helix</keyword>